<dbReference type="InterPro" id="IPR050482">
    <property type="entry name" value="Sensor_HK_TwoCompSys"/>
</dbReference>
<comment type="caution">
    <text evidence="11">The sequence shown here is derived from an EMBL/GenBank/DDBJ whole genome shotgun (WGS) entry which is preliminary data.</text>
</comment>
<evidence type="ECO:0000256" key="7">
    <source>
        <dbReference type="ARBA" id="ARBA00022840"/>
    </source>
</evidence>
<accession>A0ABT1DG74</accession>
<reference evidence="11 12" key="1">
    <citation type="submission" date="2022-06" db="EMBL/GenBank/DDBJ databases">
        <title>New Species of the Genus Actinoplanes, ActinopZanes ferrugineus.</title>
        <authorList>
            <person name="Ding P."/>
        </authorList>
    </citation>
    <scope>NUCLEOTIDE SEQUENCE [LARGE SCALE GENOMIC DNA]</scope>
    <source>
        <strain evidence="11 12">TRM88003</strain>
    </source>
</reference>
<dbReference type="Proteomes" id="UP001523369">
    <property type="component" value="Unassembled WGS sequence"/>
</dbReference>
<dbReference type="GO" id="GO:0016301">
    <property type="term" value="F:kinase activity"/>
    <property type="evidence" value="ECO:0007669"/>
    <property type="project" value="UniProtKB-KW"/>
</dbReference>
<feature type="transmembrane region" description="Helical" evidence="9">
    <location>
        <begin position="182"/>
        <end position="203"/>
    </location>
</feature>
<keyword evidence="3" id="KW-0597">Phosphoprotein</keyword>
<comment type="catalytic activity">
    <reaction evidence="1">
        <text>ATP + protein L-histidine = ADP + protein N-phospho-L-histidine.</text>
        <dbReference type="EC" id="2.7.13.3"/>
    </reaction>
</comment>
<dbReference type="RefSeq" id="WP_253235986.1">
    <property type="nucleotide sequence ID" value="NZ_JAMYJR010000003.1"/>
</dbReference>
<dbReference type="InterPro" id="IPR036890">
    <property type="entry name" value="HATPase_C_sf"/>
</dbReference>
<keyword evidence="5" id="KW-0547">Nucleotide-binding</keyword>
<proteinExistence type="predicted"/>
<dbReference type="Pfam" id="PF07730">
    <property type="entry name" value="HisKA_3"/>
    <property type="match status" value="1"/>
</dbReference>
<gene>
    <name evidence="11" type="ORF">M1L60_04465</name>
</gene>
<evidence type="ECO:0000313" key="11">
    <source>
        <dbReference type="EMBL" id="MCO8269844.1"/>
    </source>
</evidence>
<keyword evidence="7" id="KW-0067">ATP-binding</keyword>
<keyword evidence="9" id="KW-0472">Membrane</keyword>
<dbReference type="InterPro" id="IPR003594">
    <property type="entry name" value="HATPase_dom"/>
</dbReference>
<evidence type="ECO:0000256" key="2">
    <source>
        <dbReference type="ARBA" id="ARBA00012438"/>
    </source>
</evidence>
<dbReference type="Gene3D" id="1.20.5.1930">
    <property type="match status" value="1"/>
</dbReference>
<keyword evidence="12" id="KW-1185">Reference proteome</keyword>
<feature type="domain" description="Histidine kinase/HSP90-like ATPase" evidence="10">
    <location>
        <begin position="343"/>
        <end position="429"/>
    </location>
</feature>
<dbReference type="Gene3D" id="3.30.565.10">
    <property type="entry name" value="Histidine kinase-like ATPase, C-terminal domain"/>
    <property type="match status" value="1"/>
</dbReference>
<dbReference type="SMART" id="SM00387">
    <property type="entry name" value="HATPase_c"/>
    <property type="match status" value="1"/>
</dbReference>
<keyword evidence="8" id="KW-0902">Two-component regulatory system</keyword>
<feature type="transmembrane region" description="Helical" evidence="9">
    <location>
        <begin position="134"/>
        <end position="152"/>
    </location>
</feature>
<sequence>MKDDNGPMTALRAPFTGLALRQAVFCLAGVVLALAVLAAPAIIPGAAVLILWATGAMADKPAPVVAPIFLVLFPFTLALLVVLAAPAGRALASAQRGLARKLLNEHVDPPPRAGHGWRAVGYALLKVPLAIPQGYGVFCCVFGVVNLSYPVWWPLFRNHPPGTTLDPVLALTPFGALEARTFAGTLPIAAAGLAMLLVAPWLLRAGTALDLAALRRLPGPGRLAERVRELQASRAQAIDDAATMMRRLERDLHDGAQIRLATLALNLGLAREKFDDDPDQARELLTLAHQGAKEALAELRELVRGIHPPVLDNGLGDALATLATSSAIPIEVTVDLSDRPAPAIETIAYFCAAELLANAAKHSRASRITLGVRGNLILTVADDGVGGADPGGPGLSGLARRIAVVDGRISVDSPTGGPTQVKIELPAYG</sequence>
<dbReference type="Pfam" id="PF13796">
    <property type="entry name" value="Sensor"/>
    <property type="match status" value="1"/>
</dbReference>
<evidence type="ECO:0000313" key="12">
    <source>
        <dbReference type="Proteomes" id="UP001523369"/>
    </source>
</evidence>
<keyword evidence="6 11" id="KW-0418">Kinase</keyword>
<evidence type="ECO:0000256" key="1">
    <source>
        <dbReference type="ARBA" id="ARBA00000085"/>
    </source>
</evidence>
<dbReference type="SUPFAM" id="SSF55874">
    <property type="entry name" value="ATPase domain of HSP90 chaperone/DNA topoisomerase II/histidine kinase"/>
    <property type="match status" value="1"/>
</dbReference>
<dbReference type="PANTHER" id="PTHR24421:SF10">
    <property type="entry name" value="NITRATE_NITRITE SENSOR PROTEIN NARQ"/>
    <property type="match status" value="1"/>
</dbReference>
<dbReference type="EMBL" id="JAMYJR010000003">
    <property type="protein sequence ID" value="MCO8269844.1"/>
    <property type="molecule type" value="Genomic_DNA"/>
</dbReference>
<evidence type="ECO:0000256" key="4">
    <source>
        <dbReference type="ARBA" id="ARBA00022679"/>
    </source>
</evidence>
<evidence type="ECO:0000256" key="9">
    <source>
        <dbReference type="SAM" id="Phobius"/>
    </source>
</evidence>
<evidence type="ECO:0000256" key="8">
    <source>
        <dbReference type="ARBA" id="ARBA00023012"/>
    </source>
</evidence>
<dbReference type="PANTHER" id="PTHR24421">
    <property type="entry name" value="NITRATE/NITRITE SENSOR PROTEIN NARX-RELATED"/>
    <property type="match status" value="1"/>
</dbReference>
<dbReference type="EC" id="2.7.13.3" evidence="2"/>
<name>A0ABT1DG74_9ACTN</name>
<evidence type="ECO:0000256" key="5">
    <source>
        <dbReference type="ARBA" id="ARBA00022741"/>
    </source>
</evidence>
<keyword evidence="9" id="KW-1133">Transmembrane helix</keyword>
<dbReference type="InterPro" id="IPR011712">
    <property type="entry name" value="Sig_transdc_His_kin_sub3_dim/P"/>
</dbReference>
<feature type="transmembrane region" description="Helical" evidence="9">
    <location>
        <begin position="24"/>
        <end position="52"/>
    </location>
</feature>
<dbReference type="CDD" id="cd16917">
    <property type="entry name" value="HATPase_UhpB-NarQ-NarX-like"/>
    <property type="match status" value="1"/>
</dbReference>
<keyword evidence="4" id="KW-0808">Transferase</keyword>
<protein>
    <recommendedName>
        <fullName evidence="2">histidine kinase</fullName>
        <ecNumber evidence="2">2.7.13.3</ecNumber>
    </recommendedName>
</protein>
<evidence type="ECO:0000256" key="3">
    <source>
        <dbReference type="ARBA" id="ARBA00022553"/>
    </source>
</evidence>
<feature type="transmembrane region" description="Helical" evidence="9">
    <location>
        <begin position="64"/>
        <end position="92"/>
    </location>
</feature>
<evidence type="ECO:0000259" key="10">
    <source>
        <dbReference type="SMART" id="SM00387"/>
    </source>
</evidence>
<dbReference type="InterPro" id="IPR025828">
    <property type="entry name" value="Put_sensor_dom"/>
</dbReference>
<evidence type="ECO:0000256" key="6">
    <source>
        <dbReference type="ARBA" id="ARBA00022777"/>
    </source>
</evidence>
<keyword evidence="9" id="KW-0812">Transmembrane</keyword>
<organism evidence="11 12">
    <name type="scientific">Paractinoplanes aksuensis</name>
    <dbReference type="NCBI Taxonomy" id="2939490"/>
    <lineage>
        <taxon>Bacteria</taxon>
        <taxon>Bacillati</taxon>
        <taxon>Actinomycetota</taxon>
        <taxon>Actinomycetes</taxon>
        <taxon>Micromonosporales</taxon>
        <taxon>Micromonosporaceae</taxon>
        <taxon>Paractinoplanes</taxon>
    </lineage>
</organism>